<keyword evidence="1" id="KW-0732">Signal</keyword>
<dbReference type="InterPro" id="IPR011330">
    <property type="entry name" value="Glyco_hydro/deAcase_b/a-brl"/>
</dbReference>
<feature type="domain" description="NodB homology" evidence="2">
    <location>
        <begin position="31"/>
        <end position="249"/>
    </location>
</feature>
<dbReference type="PANTHER" id="PTHR34216">
    <property type="match status" value="1"/>
</dbReference>
<dbReference type="Gene3D" id="3.20.20.370">
    <property type="entry name" value="Glycoside hydrolase/deacetylase"/>
    <property type="match status" value="1"/>
</dbReference>
<evidence type="ECO:0000259" key="2">
    <source>
        <dbReference type="PROSITE" id="PS51677"/>
    </source>
</evidence>
<evidence type="ECO:0000313" key="3">
    <source>
        <dbReference type="EMBL" id="GAA4456841.1"/>
    </source>
</evidence>
<proteinExistence type="predicted"/>
<gene>
    <name evidence="3" type="ORF">GCM10023189_26700</name>
</gene>
<dbReference type="CDD" id="cd10967">
    <property type="entry name" value="CE4_GLA_like_6s"/>
    <property type="match status" value="1"/>
</dbReference>
<keyword evidence="4" id="KW-1185">Reference proteome</keyword>
<accession>A0ABP8MVQ2</accession>
<comment type="caution">
    <text evidence="3">The sequence shown here is derived from an EMBL/GenBank/DDBJ whole genome shotgun (WGS) entry which is preliminary data.</text>
</comment>
<reference evidence="4" key="1">
    <citation type="journal article" date="2019" name="Int. J. Syst. Evol. Microbiol.">
        <title>The Global Catalogue of Microorganisms (GCM) 10K type strain sequencing project: providing services to taxonomists for standard genome sequencing and annotation.</title>
        <authorList>
            <consortium name="The Broad Institute Genomics Platform"/>
            <consortium name="The Broad Institute Genome Sequencing Center for Infectious Disease"/>
            <person name="Wu L."/>
            <person name="Ma J."/>
        </authorList>
    </citation>
    <scope>NUCLEOTIDE SEQUENCE [LARGE SCALE GENOMIC DNA]</scope>
    <source>
        <strain evidence="4">JCM 17927</strain>
    </source>
</reference>
<name>A0ABP8MVQ2_9BACT</name>
<dbReference type="InterPro" id="IPR002509">
    <property type="entry name" value="NODB_dom"/>
</dbReference>
<dbReference type="EMBL" id="BAABHD010000029">
    <property type="protein sequence ID" value="GAA4456841.1"/>
    <property type="molecule type" value="Genomic_DNA"/>
</dbReference>
<dbReference type="PANTHER" id="PTHR34216:SF11">
    <property type="entry name" value="CHITOOLIGOSACCHARIDE DEACETYLASE"/>
    <property type="match status" value="1"/>
</dbReference>
<protein>
    <submittedName>
        <fullName evidence="3">Polysaccharide deacetylase family protein</fullName>
    </submittedName>
</protein>
<dbReference type="Proteomes" id="UP001501175">
    <property type="component" value="Unassembled WGS sequence"/>
</dbReference>
<sequence length="267" mass="29464">MKTRIALLGFFITLAFNTYAQYNALWKGKKCAVVLTYDDALAVHLTNAIPALDSLGLKATFYIADISGDLQTQIPAWRSAAVNGHELGNHTLTHPCEGGRPGREFVRPEFDLTTYSLRRMTADIRAMNTLLYAIDGKTRRTFAYPCGDTRIGDTPYINEMKNAFIGARGVSPGITGADKVDLYNTNSFLVNGQSGEELIAQVKQAEAKQGLLVFLFHGVGGGHGLNVSLPAHRQLLRYLKQHENNIWIAPMVDVAVLVKELQTKRQN</sequence>
<dbReference type="RefSeq" id="WP_345244233.1">
    <property type="nucleotide sequence ID" value="NZ_BAABHD010000029.1"/>
</dbReference>
<dbReference type="SUPFAM" id="SSF88713">
    <property type="entry name" value="Glycoside hydrolase/deacetylase"/>
    <property type="match status" value="1"/>
</dbReference>
<evidence type="ECO:0000313" key="4">
    <source>
        <dbReference type="Proteomes" id="UP001501175"/>
    </source>
</evidence>
<dbReference type="PROSITE" id="PS51677">
    <property type="entry name" value="NODB"/>
    <property type="match status" value="1"/>
</dbReference>
<dbReference type="Pfam" id="PF01522">
    <property type="entry name" value="Polysacc_deac_1"/>
    <property type="match status" value="1"/>
</dbReference>
<evidence type="ECO:0000256" key="1">
    <source>
        <dbReference type="ARBA" id="ARBA00022729"/>
    </source>
</evidence>
<organism evidence="3 4">
    <name type="scientific">Nibrella saemangeumensis</name>
    <dbReference type="NCBI Taxonomy" id="1084526"/>
    <lineage>
        <taxon>Bacteria</taxon>
        <taxon>Pseudomonadati</taxon>
        <taxon>Bacteroidota</taxon>
        <taxon>Cytophagia</taxon>
        <taxon>Cytophagales</taxon>
        <taxon>Spirosomataceae</taxon>
        <taxon>Nibrella</taxon>
    </lineage>
</organism>
<dbReference type="InterPro" id="IPR051398">
    <property type="entry name" value="Polysacch_Deacetylase"/>
</dbReference>